<gene>
    <name evidence="1" type="ORF">GCM10011609_19710</name>
</gene>
<comment type="caution">
    <text evidence="1">The sequence shown here is derived from an EMBL/GenBank/DDBJ whole genome shotgun (WGS) entry which is preliminary data.</text>
</comment>
<organism evidence="1 2">
    <name type="scientific">Lentzea pudingi</name>
    <dbReference type="NCBI Taxonomy" id="1789439"/>
    <lineage>
        <taxon>Bacteria</taxon>
        <taxon>Bacillati</taxon>
        <taxon>Actinomycetota</taxon>
        <taxon>Actinomycetes</taxon>
        <taxon>Pseudonocardiales</taxon>
        <taxon>Pseudonocardiaceae</taxon>
        <taxon>Lentzea</taxon>
    </lineage>
</organism>
<dbReference type="Proteomes" id="UP000597656">
    <property type="component" value="Unassembled WGS sequence"/>
</dbReference>
<accession>A0ABQ2HNE7</accession>
<evidence type="ECO:0000313" key="2">
    <source>
        <dbReference type="Proteomes" id="UP000597656"/>
    </source>
</evidence>
<name>A0ABQ2HNE7_9PSEU</name>
<protein>
    <recommendedName>
        <fullName evidence="3">Activator of Hsp90 ATPase homolog 1-like protein</fullName>
    </recommendedName>
</protein>
<evidence type="ECO:0008006" key="3">
    <source>
        <dbReference type="Google" id="ProtNLM"/>
    </source>
</evidence>
<proteinExistence type="predicted"/>
<dbReference type="EMBL" id="BMNC01000002">
    <property type="protein sequence ID" value="GGM83761.1"/>
    <property type="molecule type" value="Genomic_DNA"/>
</dbReference>
<evidence type="ECO:0000313" key="1">
    <source>
        <dbReference type="EMBL" id="GGM83761.1"/>
    </source>
</evidence>
<sequence length="119" mass="12991">MPKRVELGMARVPHEGVYEDVFVPLVDGTPLTDWFEAFSGVRQEDLEAKPFQPGKARLVLGCDCGIAACGPLVADITADGDTIVWSGFRRPHRGGREYPGVGPFVFGRAQYDEVLLELG</sequence>
<reference evidence="2" key="1">
    <citation type="journal article" date="2019" name="Int. J. Syst. Evol. Microbiol.">
        <title>The Global Catalogue of Microorganisms (GCM) 10K type strain sequencing project: providing services to taxonomists for standard genome sequencing and annotation.</title>
        <authorList>
            <consortium name="The Broad Institute Genomics Platform"/>
            <consortium name="The Broad Institute Genome Sequencing Center for Infectious Disease"/>
            <person name="Wu L."/>
            <person name="Ma J."/>
        </authorList>
    </citation>
    <scope>NUCLEOTIDE SEQUENCE [LARGE SCALE GENOMIC DNA]</scope>
    <source>
        <strain evidence="2">CGMCC 4.7319</strain>
    </source>
</reference>
<keyword evidence="2" id="KW-1185">Reference proteome</keyword>